<keyword evidence="5 8" id="KW-0564">Palmitate</keyword>
<evidence type="ECO:0000256" key="1">
    <source>
        <dbReference type="ARBA" id="ARBA00004459"/>
    </source>
</evidence>
<dbReference type="PANTHER" id="PTHR30046:SF2">
    <property type="entry name" value="YOP PROTEINS TRANSLOCATION LIPOPROTEIN J"/>
    <property type="match status" value="1"/>
</dbReference>
<keyword evidence="7 8" id="KW-0449">Lipoprotein</keyword>
<keyword evidence="8" id="KW-1133">Transmembrane helix</keyword>
<evidence type="ECO:0000313" key="10">
    <source>
        <dbReference type="EMBL" id="VVE48326.1"/>
    </source>
</evidence>
<organism evidence="10 11">
    <name type="scientific">Pandoraea iniqua</name>
    <dbReference type="NCBI Taxonomy" id="2508288"/>
    <lineage>
        <taxon>Bacteria</taxon>
        <taxon>Pseudomonadati</taxon>
        <taxon>Pseudomonadota</taxon>
        <taxon>Betaproteobacteria</taxon>
        <taxon>Burkholderiales</taxon>
        <taxon>Burkholderiaceae</taxon>
        <taxon>Pandoraea</taxon>
    </lineage>
</organism>
<evidence type="ECO:0000256" key="4">
    <source>
        <dbReference type="ARBA" id="ARBA00023136"/>
    </source>
</evidence>
<evidence type="ECO:0000259" key="9">
    <source>
        <dbReference type="Pfam" id="PF01514"/>
    </source>
</evidence>
<feature type="domain" description="Flagellar M-ring N-terminal" evidence="9">
    <location>
        <begin position="30"/>
        <end position="193"/>
    </location>
</feature>
<accession>A0A5E4YHL1</accession>
<dbReference type="AlphaFoldDB" id="A0A5E4YHL1"/>
<dbReference type="PROSITE" id="PS51257">
    <property type="entry name" value="PROKAR_LIPOPROTEIN"/>
    <property type="match status" value="1"/>
</dbReference>
<dbReference type="RefSeq" id="WP_150685989.1">
    <property type="nucleotide sequence ID" value="NZ_CABPSI010000005.1"/>
</dbReference>
<reference evidence="10 11" key="1">
    <citation type="submission" date="2019-08" db="EMBL/GenBank/DDBJ databases">
        <authorList>
            <person name="Peeters C."/>
        </authorList>
    </citation>
    <scope>NUCLEOTIDE SEQUENCE [LARGE SCALE GENOMIC DNA]</scope>
    <source>
        <strain evidence="10 11">LMG 31115</strain>
    </source>
</reference>
<evidence type="ECO:0000313" key="11">
    <source>
        <dbReference type="Proteomes" id="UP000333828"/>
    </source>
</evidence>
<evidence type="ECO:0000256" key="2">
    <source>
        <dbReference type="ARBA" id="ARBA00009509"/>
    </source>
</evidence>
<comment type="subcellular location">
    <subcellularLocation>
        <location evidence="1">Cell outer membrane</location>
        <topology evidence="1">Lipid-anchor</topology>
    </subcellularLocation>
</comment>
<keyword evidence="6 8" id="KW-0998">Cell outer membrane</keyword>
<dbReference type="InterPro" id="IPR003282">
    <property type="entry name" value="T3SS_SctJ"/>
</dbReference>
<dbReference type="GO" id="GO:0009279">
    <property type="term" value="C:cell outer membrane"/>
    <property type="evidence" value="ECO:0007669"/>
    <property type="project" value="UniProtKB-SubCell"/>
</dbReference>
<protein>
    <recommendedName>
        <fullName evidence="8">Lipoprotein</fullName>
    </recommendedName>
</protein>
<dbReference type="Gene3D" id="3.30.70.1530">
    <property type="entry name" value="Hypothetical protein rpa1041"/>
    <property type="match status" value="1"/>
</dbReference>
<evidence type="ECO:0000256" key="7">
    <source>
        <dbReference type="ARBA" id="ARBA00023288"/>
    </source>
</evidence>
<feature type="chain" id="PRO_5023157289" description="Lipoprotein" evidence="8">
    <location>
        <begin position="20"/>
        <end position="266"/>
    </location>
</feature>
<dbReference type="Gene3D" id="3.30.300.30">
    <property type="match status" value="1"/>
</dbReference>
<evidence type="ECO:0000256" key="6">
    <source>
        <dbReference type="ARBA" id="ARBA00023237"/>
    </source>
</evidence>
<dbReference type="InterPro" id="IPR045851">
    <property type="entry name" value="AMP-bd_C_sf"/>
</dbReference>
<dbReference type="PRINTS" id="PR01338">
    <property type="entry name" value="TYPE3OMKPROT"/>
</dbReference>
<keyword evidence="3 8" id="KW-0732">Signal</keyword>
<feature type="transmembrane region" description="Helical" evidence="8">
    <location>
        <begin position="219"/>
        <end position="240"/>
    </location>
</feature>
<keyword evidence="8" id="KW-0812">Transmembrane</keyword>
<gene>
    <name evidence="10" type="ORF">PIN31115_04515</name>
</gene>
<dbReference type="Pfam" id="PF01514">
    <property type="entry name" value="YscJ_FliF"/>
    <property type="match status" value="1"/>
</dbReference>
<comment type="similarity">
    <text evidence="2 8">Belongs to the YscJ lipoprotein family.</text>
</comment>
<sequence length="266" mass="29058">MISFFHRLTLSLRRLAVLAALSLTIAACSSRVELLSSLPENDANDILAVLLDAGVSADKRSAKDGFVVRVAPDQIAQAMSALHAQGLPRDPYVSFGQVFRKDGLISSPLEERARYLYALSQELAFTLTKIDGVVTARVHVVLPERIGRDDTMAPSSAAVFVKYRDDVALDTLQPQLRKLVVNSIPGLSADKVSFILVPVATNTSAARARPPKTTDALDWQMGGALLVALIAIVSAIFMLWRYEGDRLKALLSRRLSSRRRPPTTKH</sequence>
<dbReference type="Proteomes" id="UP000333828">
    <property type="component" value="Unassembled WGS sequence"/>
</dbReference>
<dbReference type="NCBIfam" id="TIGR02544">
    <property type="entry name" value="III_secr_YscJ"/>
    <property type="match status" value="1"/>
</dbReference>
<evidence type="ECO:0000256" key="8">
    <source>
        <dbReference type="RuleBase" id="RU364102"/>
    </source>
</evidence>
<evidence type="ECO:0000256" key="3">
    <source>
        <dbReference type="ARBA" id="ARBA00022729"/>
    </source>
</evidence>
<dbReference type="GO" id="GO:0009306">
    <property type="term" value="P:protein secretion"/>
    <property type="evidence" value="ECO:0007669"/>
    <property type="project" value="InterPro"/>
</dbReference>
<dbReference type="PANTHER" id="PTHR30046">
    <property type="entry name" value="FLAGELLAR M-RING PROTEIN"/>
    <property type="match status" value="1"/>
</dbReference>
<evidence type="ECO:0000256" key="5">
    <source>
        <dbReference type="ARBA" id="ARBA00023139"/>
    </source>
</evidence>
<dbReference type="EMBL" id="CABPSI010000005">
    <property type="protein sequence ID" value="VVE48326.1"/>
    <property type="molecule type" value="Genomic_DNA"/>
</dbReference>
<keyword evidence="11" id="KW-1185">Reference proteome</keyword>
<dbReference type="InterPro" id="IPR006182">
    <property type="entry name" value="FliF_N_dom"/>
</dbReference>
<dbReference type="InterPro" id="IPR043427">
    <property type="entry name" value="YscJ/FliF"/>
</dbReference>
<feature type="signal peptide" evidence="8">
    <location>
        <begin position="1"/>
        <end position="19"/>
    </location>
</feature>
<keyword evidence="4 8" id="KW-0472">Membrane</keyword>
<name>A0A5E4YHL1_9BURK</name>
<proteinExistence type="inferred from homology"/>